<reference evidence="3" key="1">
    <citation type="submission" date="2017-04" db="EMBL/GenBank/DDBJ databases">
        <title>Function of individual gut microbiota members based on whole genome sequencing of pure cultures obtained from chicken caecum.</title>
        <authorList>
            <person name="Medvecky M."/>
            <person name="Cejkova D."/>
            <person name="Polansky O."/>
            <person name="Karasova D."/>
            <person name="Kubasova T."/>
            <person name="Cizek A."/>
            <person name="Rychlik I."/>
        </authorList>
    </citation>
    <scope>NUCLEOTIDE SEQUENCE [LARGE SCALE GENOMIC DNA]</scope>
    <source>
        <strain evidence="3">An189</strain>
    </source>
</reference>
<name>A0A1Y4JLX6_9BACE</name>
<dbReference type="RefSeq" id="WP_087413590.1">
    <property type="nucleotide sequence ID" value="NZ_NFKE01000018.1"/>
</dbReference>
<dbReference type="Proteomes" id="UP000196587">
    <property type="component" value="Unassembled WGS sequence"/>
</dbReference>
<keyword evidence="1" id="KW-0812">Transmembrane</keyword>
<feature type="transmembrane region" description="Helical" evidence="1">
    <location>
        <begin position="60"/>
        <end position="86"/>
    </location>
</feature>
<comment type="caution">
    <text evidence="2">The sequence shown here is derived from an EMBL/GenBank/DDBJ whole genome shotgun (WGS) entry which is preliminary data.</text>
</comment>
<organism evidence="2 3">
    <name type="scientific">Bacteroides clarus</name>
    <dbReference type="NCBI Taxonomy" id="626929"/>
    <lineage>
        <taxon>Bacteria</taxon>
        <taxon>Pseudomonadati</taxon>
        <taxon>Bacteroidota</taxon>
        <taxon>Bacteroidia</taxon>
        <taxon>Bacteroidales</taxon>
        <taxon>Bacteroidaceae</taxon>
        <taxon>Bacteroides</taxon>
    </lineage>
</organism>
<dbReference type="EMBL" id="NFKE01000018">
    <property type="protein sequence ID" value="OUP31789.1"/>
    <property type="molecule type" value="Genomic_DNA"/>
</dbReference>
<keyword evidence="1" id="KW-0472">Membrane</keyword>
<evidence type="ECO:0000313" key="3">
    <source>
        <dbReference type="Proteomes" id="UP000196587"/>
    </source>
</evidence>
<protein>
    <submittedName>
        <fullName evidence="2">Uncharacterized protein</fullName>
    </submittedName>
</protein>
<dbReference type="AlphaFoldDB" id="A0A1Y4JLX6"/>
<evidence type="ECO:0000256" key="1">
    <source>
        <dbReference type="SAM" id="Phobius"/>
    </source>
</evidence>
<proteinExistence type="predicted"/>
<sequence>MKKQTSGTFNVPAPDIHVASNIQNHVSTWLKSENFLLSSVMEESVSNRQTLFISQCFVSFSFMVIAANASLPLCIIGLLWFGLSLLSAKKGGIK</sequence>
<keyword evidence="1" id="KW-1133">Transmembrane helix</keyword>
<evidence type="ECO:0000313" key="2">
    <source>
        <dbReference type="EMBL" id="OUP31789.1"/>
    </source>
</evidence>
<accession>A0A1Y4JLX6</accession>
<gene>
    <name evidence="2" type="ORF">B5F24_16290</name>
</gene>